<comment type="caution">
    <text evidence="2">The sequence shown here is derived from an EMBL/GenBank/DDBJ whole genome shotgun (WGS) entry which is preliminary data.</text>
</comment>
<dbReference type="RefSeq" id="WP_114481910.1">
    <property type="nucleotide sequence ID" value="NZ_QPJU01000001.1"/>
</dbReference>
<proteinExistence type="predicted"/>
<dbReference type="Proteomes" id="UP000252174">
    <property type="component" value="Unassembled WGS sequence"/>
</dbReference>
<keyword evidence="3" id="KW-1185">Reference proteome</keyword>
<keyword evidence="1" id="KW-0472">Membrane</keyword>
<feature type="transmembrane region" description="Helical" evidence="1">
    <location>
        <begin position="12"/>
        <end position="30"/>
    </location>
</feature>
<dbReference type="AlphaFoldDB" id="A0A369AQW1"/>
<protein>
    <recommendedName>
        <fullName evidence="4">DUF3185 family protein</fullName>
    </recommendedName>
</protein>
<sequence>MLTPRPPSKRIEITALLGIGALLLFIALFLDPIGNSPDTGVFDLGTRGTKWLLGILGAGFVAAGVGAICKAKGTKE</sequence>
<name>A0A369AQW1_9BURK</name>
<accession>A0A369AQW1</accession>
<gene>
    <name evidence="2" type="ORF">DFR45_101279</name>
</gene>
<feature type="transmembrane region" description="Helical" evidence="1">
    <location>
        <begin position="50"/>
        <end position="69"/>
    </location>
</feature>
<dbReference type="EMBL" id="QPJU01000001">
    <property type="protein sequence ID" value="RCX11750.1"/>
    <property type="molecule type" value="Genomic_DNA"/>
</dbReference>
<keyword evidence="1" id="KW-0812">Transmembrane</keyword>
<evidence type="ECO:0008006" key="4">
    <source>
        <dbReference type="Google" id="ProtNLM"/>
    </source>
</evidence>
<keyword evidence="1" id="KW-1133">Transmembrane helix</keyword>
<reference evidence="2 3" key="1">
    <citation type="submission" date="2018-07" db="EMBL/GenBank/DDBJ databases">
        <title>Genomic Encyclopedia of Type Strains, Phase IV (KMG-IV): sequencing the most valuable type-strain genomes for metagenomic binning, comparative biology and taxonomic classification.</title>
        <authorList>
            <person name="Goeker M."/>
        </authorList>
    </citation>
    <scope>NUCLEOTIDE SEQUENCE [LARGE SCALE GENOMIC DNA]</scope>
    <source>
        <strain evidence="2 3">DSM 100911</strain>
    </source>
</reference>
<evidence type="ECO:0000256" key="1">
    <source>
        <dbReference type="SAM" id="Phobius"/>
    </source>
</evidence>
<organism evidence="2 3">
    <name type="scientific">Extensimonas vulgaris</name>
    <dbReference type="NCBI Taxonomy" id="1031594"/>
    <lineage>
        <taxon>Bacteria</taxon>
        <taxon>Pseudomonadati</taxon>
        <taxon>Pseudomonadota</taxon>
        <taxon>Betaproteobacteria</taxon>
        <taxon>Burkholderiales</taxon>
        <taxon>Comamonadaceae</taxon>
        <taxon>Extensimonas</taxon>
    </lineage>
</organism>
<evidence type="ECO:0000313" key="2">
    <source>
        <dbReference type="EMBL" id="RCX11750.1"/>
    </source>
</evidence>
<evidence type="ECO:0000313" key="3">
    <source>
        <dbReference type="Proteomes" id="UP000252174"/>
    </source>
</evidence>